<dbReference type="Pfam" id="PF14907">
    <property type="entry name" value="NTP_transf_5"/>
    <property type="match status" value="1"/>
</dbReference>
<dbReference type="EMBL" id="WTYW01000002">
    <property type="protein sequence ID" value="MXO86113.1"/>
    <property type="molecule type" value="Genomic_DNA"/>
</dbReference>
<evidence type="ECO:0000313" key="2">
    <source>
        <dbReference type="Proteomes" id="UP000433104"/>
    </source>
</evidence>
<dbReference type="AlphaFoldDB" id="A0A844ZFK9"/>
<reference evidence="1 2" key="1">
    <citation type="submission" date="2019-12" db="EMBL/GenBank/DDBJ databases">
        <title>Genomic-based taxomic classification of the family Erythrobacteraceae.</title>
        <authorList>
            <person name="Xu L."/>
        </authorList>
    </citation>
    <scope>NUCLEOTIDE SEQUENCE [LARGE SCALE GENOMIC DNA]</scope>
    <source>
        <strain evidence="1 2">MCCC 1A09962</strain>
    </source>
</reference>
<dbReference type="OrthoDB" id="7866545at2"/>
<name>A0A844ZFK9_9SPHN</name>
<dbReference type="Proteomes" id="UP000433104">
    <property type="component" value="Unassembled WGS sequence"/>
</dbReference>
<evidence type="ECO:0008006" key="3">
    <source>
        <dbReference type="Google" id="ProtNLM"/>
    </source>
</evidence>
<dbReference type="InterPro" id="IPR039498">
    <property type="entry name" value="NTP_transf_5"/>
</dbReference>
<keyword evidence="2" id="KW-1185">Reference proteome</keyword>
<accession>A0A844ZFK9</accession>
<organism evidence="1 2">
    <name type="scientific">Parapontixanthobacter aurantiacus</name>
    <dbReference type="NCBI Taxonomy" id="1463599"/>
    <lineage>
        <taxon>Bacteria</taxon>
        <taxon>Pseudomonadati</taxon>
        <taxon>Pseudomonadota</taxon>
        <taxon>Alphaproteobacteria</taxon>
        <taxon>Sphingomonadales</taxon>
        <taxon>Erythrobacteraceae</taxon>
        <taxon>Parapontixanthobacter</taxon>
    </lineage>
</organism>
<dbReference type="PROSITE" id="PS51257">
    <property type="entry name" value="PROKAR_LIPOPROTEIN"/>
    <property type="match status" value="1"/>
</dbReference>
<protein>
    <recommendedName>
        <fullName evidence="3">Nucleotidyltransferase</fullName>
    </recommendedName>
</protein>
<proteinExistence type="predicted"/>
<sequence length="382" mass="42449">MNRETVRRRCFVLLSLLGSGGCNKSVVIDEGDWRHIDRMAAAHRLQPYLYGRIIREELSVNVPAAIRANWKEAHRTQALVALAQQRALFSAGKVLADVGLAPIALKGAWLAWHAYHAPAERPMRDIDLLVEPDEALYAFERLEAAGWDARLVDHSSLQEIAAKHRHLPPMRNADGVWLELHGRAWDSGFETAQDRLRRRAVASAPVLYPHPHDMLVHLAIHAGPAHGFNVGPLILSDIACLIEKAIIDWAEFWDDARKDGTERPVALVLALVNRWLGLKLPDEAFGPTAVPQQLIDDVSDLLLQEPAARKDIALLAGLRSPEPGNILNRLGRRLSFDARDVATGRIEPRARRFVKAGKAFLNTDTRRSAAETARVSAWLEGG</sequence>
<dbReference type="RefSeq" id="WP_160682689.1">
    <property type="nucleotide sequence ID" value="NZ_WTYW01000002.1"/>
</dbReference>
<comment type="caution">
    <text evidence="1">The sequence shown here is derived from an EMBL/GenBank/DDBJ whole genome shotgun (WGS) entry which is preliminary data.</text>
</comment>
<gene>
    <name evidence="1" type="ORF">GRI38_08740</name>
</gene>
<evidence type="ECO:0000313" key="1">
    <source>
        <dbReference type="EMBL" id="MXO86113.1"/>
    </source>
</evidence>